<evidence type="ECO:0000256" key="5">
    <source>
        <dbReference type="PROSITE-ProRule" id="PRU00169"/>
    </source>
</evidence>
<dbReference type="InterPro" id="IPR036097">
    <property type="entry name" value="HisK_dim/P_sf"/>
</dbReference>
<feature type="domain" description="Response regulatory" evidence="9">
    <location>
        <begin position="638"/>
        <end position="760"/>
    </location>
</feature>
<evidence type="ECO:0000256" key="7">
    <source>
        <dbReference type="SAM" id="SignalP"/>
    </source>
</evidence>
<dbReference type="EMBL" id="BMFF01000003">
    <property type="protein sequence ID" value="GGD00297.1"/>
    <property type="molecule type" value="Genomic_DNA"/>
</dbReference>
<evidence type="ECO:0000259" key="9">
    <source>
        <dbReference type="PROSITE" id="PS50110"/>
    </source>
</evidence>
<dbReference type="SMART" id="SM00448">
    <property type="entry name" value="REC"/>
    <property type="match status" value="2"/>
</dbReference>
<feature type="domain" description="Response regulatory" evidence="9">
    <location>
        <begin position="787"/>
        <end position="906"/>
    </location>
</feature>
<keyword evidence="7" id="KW-0732">Signal</keyword>
<keyword evidence="6" id="KW-0472">Membrane</keyword>
<dbReference type="Pfam" id="PF00072">
    <property type="entry name" value="Response_reg"/>
    <property type="match status" value="2"/>
</dbReference>
<dbReference type="InterPro" id="IPR011006">
    <property type="entry name" value="CheY-like_superfamily"/>
</dbReference>
<accession>A0ABQ1PPF7</accession>
<dbReference type="SMART" id="SM00388">
    <property type="entry name" value="HisKA"/>
    <property type="match status" value="1"/>
</dbReference>
<evidence type="ECO:0000256" key="4">
    <source>
        <dbReference type="ARBA" id="ARBA00023012"/>
    </source>
</evidence>
<dbReference type="Pfam" id="PF07696">
    <property type="entry name" value="7TMR-DISMED2"/>
    <property type="match status" value="1"/>
</dbReference>
<evidence type="ECO:0000313" key="11">
    <source>
        <dbReference type="Proteomes" id="UP000638188"/>
    </source>
</evidence>
<feature type="modified residue" description="4-aspartylphosphate" evidence="5">
    <location>
        <position position="692"/>
    </location>
</feature>
<keyword evidence="10" id="KW-0418">Kinase</keyword>
<proteinExistence type="predicted"/>
<dbReference type="InterPro" id="IPR001789">
    <property type="entry name" value="Sig_transdc_resp-reg_receiver"/>
</dbReference>
<dbReference type="Proteomes" id="UP000638188">
    <property type="component" value="Unassembled WGS sequence"/>
</dbReference>
<dbReference type="SUPFAM" id="SSF55874">
    <property type="entry name" value="ATPase domain of HSP90 chaperone/DNA topoisomerase II/histidine kinase"/>
    <property type="match status" value="1"/>
</dbReference>
<dbReference type="SUPFAM" id="SSF52172">
    <property type="entry name" value="CheY-like"/>
    <property type="match status" value="2"/>
</dbReference>
<feature type="transmembrane region" description="Helical" evidence="6">
    <location>
        <begin position="344"/>
        <end position="364"/>
    </location>
</feature>
<dbReference type="PROSITE" id="PS50110">
    <property type="entry name" value="RESPONSE_REGULATORY"/>
    <property type="match status" value="2"/>
</dbReference>
<dbReference type="InterPro" id="IPR011623">
    <property type="entry name" value="7TMR_DISM_rcpt_extracell_dom1"/>
</dbReference>
<keyword evidence="10" id="KW-0808">Transferase</keyword>
<dbReference type="InterPro" id="IPR003661">
    <property type="entry name" value="HisK_dim/P_dom"/>
</dbReference>
<dbReference type="Gene3D" id="2.60.40.2380">
    <property type="match status" value="1"/>
</dbReference>
<feature type="signal peptide" evidence="7">
    <location>
        <begin position="1"/>
        <end position="23"/>
    </location>
</feature>
<dbReference type="SMART" id="SM00387">
    <property type="entry name" value="HATPase_c"/>
    <property type="match status" value="1"/>
</dbReference>
<dbReference type="InterPro" id="IPR011622">
    <property type="entry name" value="7TMR_DISM_rcpt_extracell_dom2"/>
</dbReference>
<comment type="catalytic activity">
    <reaction evidence="1">
        <text>ATP + protein L-histidine = ADP + protein N-phospho-L-histidine.</text>
        <dbReference type="EC" id="2.7.13.3"/>
    </reaction>
</comment>
<dbReference type="EC" id="2.7.13.3" evidence="2"/>
<reference evidence="11" key="1">
    <citation type="journal article" date="2019" name="Int. J. Syst. Evol. Microbiol.">
        <title>The Global Catalogue of Microorganisms (GCM) 10K type strain sequencing project: providing services to taxonomists for standard genome sequencing and annotation.</title>
        <authorList>
            <consortium name="The Broad Institute Genomics Platform"/>
            <consortium name="The Broad Institute Genome Sequencing Center for Infectious Disease"/>
            <person name="Wu L."/>
            <person name="Ma J."/>
        </authorList>
    </citation>
    <scope>NUCLEOTIDE SEQUENCE [LARGE SCALE GENOMIC DNA]</scope>
    <source>
        <strain evidence="11">CGMCC 1.12482</strain>
    </source>
</reference>
<evidence type="ECO:0000256" key="6">
    <source>
        <dbReference type="SAM" id="Phobius"/>
    </source>
</evidence>
<dbReference type="RefSeq" id="WP_150278313.1">
    <property type="nucleotide sequence ID" value="NZ_BMFF01000003.1"/>
</dbReference>
<dbReference type="Gene3D" id="1.10.287.130">
    <property type="match status" value="1"/>
</dbReference>
<dbReference type="Pfam" id="PF02518">
    <property type="entry name" value="HATPase_c"/>
    <property type="match status" value="1"/>
</dbReference>
<dbReference type="CDD" id="cd17546">
    <property type="entry name" value="REC_hyHK_CKI1_RcsC-like"/>
    <property type="match status" value="2"/>
</dbReference>
<organism evidence="10 11">
    <name type="scientific">Halopseudomonas salina</name>
    <dbReference type="NCBI Taxonomy" id="1323744"/>
    <lineage>
        <taxon>Bacteria</taxon>
        <taxon>Pseudomonadati</taxon>
        <taxon>Pseudomonadota</taxon>
        <taxon>Gammaproteobacteria</taxon>
        <taxon>Pseudomonadales</taxon>
        <taxon>Pseudomonadaceae</taxon>
        <taxon>Halopseudomonas</taxon>
    </lineage>
</organism>
<feature type="modified residue" description="4-aspartylphosphate" evidence="5">
    <location>
        <position position="836"/>
    </location>
</feature>
<dbReference type="CDD" id="cd00082">
    <property type="entry name" value="HisKA"/>
    <property type="match status" value="1"/>
</dbReference>
<dbReference type="PROSITE" id="PS50109">
    <property type="entry name" value="HIS_KIN"/>
    <property type="match status" value="1"/>
</dbReference>
<dbReference type="Gene3D" id="3.40.50.2300">
    <property type="match status" value="2"/>
</dbReference>
<dbReference type="Pfam" id="PF07695">
    <property type="entry name" value="7TMR-DISM_7TM"/>
    <property type="match status" value="1"/>
</dbReference>
<feature type="domain" description="Histidine kinase" evidence="8">
    <location>
        <begin position="398"/>
        <end position="618"/>
    </location>
</feature>
<dbReference type="Gene3D" id="3.30.565.10">
    <property type="entry name" value="Histidine kinase-like ATPase, C-terminal domain"/>
    <property type="match status" value="1"/>
</dbReference>
<keyword evidence="4" id="KW-0902">Two-component regulatory system</keyword>
<evidence type="ECO:0000256" key="3">
    <source>
        <dbReference type="ARBA" id="ARBA00022553"/>
    </source>
</evidence>
<keyword evidence="6" id="KW-1133">Transmembrane helix</keyword>
<feature type="transmembrane region" description="Helical" evidence="6">
    <location>
        <begin position="295"/>
        <end position="313"/>
    </location>
</feature>
<dbReference type="InterPro" id="IPR036890">
    <property type="entry name" value="HATPase_C_sf"/>
</dbReference>
<evidence type="ECO:0000313" key="10">
    <source>
        <dbReference type="EMBL" id="GGD00297.1"/>
    </source>
</evidence>
<dbReference type="GO" id="GO:0016301">
    <property type="term" value="F:kinase activity"/>
    <property type="evidence" value="ECO:0007669"/>
    <property type="project" value="UniProtKB-KW"/>
</dbReference>
<dbReference type="SUPFAM" id="SSF47384">
    <property type="entry name" value="Homodimeric domain of signal transducing histidine kinase"/>
    <property type="match status" value="1"/>
</dbReference>
<keyword evidence="6" id="KW-0812">Transmembrane</keyword>
<dbReference type="InterPro" id="IPR003594">
    <property type="entry name" value="HATPase_dom"/>
</dbReference>
<feature type="transmembrane region" description="Helical" evidence="6">
    <location>
        <begin position="320"/>
        <end position="338"/>
    </location>
</feature>
<comment type="caution">
    <text evidence="10">The sequence shown here is derived from an EMBL/GenBank/DDBJ whole genome shotgun (WGS) entry which is preliminary data.</text>
</comment>
<name>A0ABQ1PPF7_9GAMM</name>
<evidence type="ECO:0000259" key="8">
    <source>
        <dbReference type="PROSITE" id="PS50109"/>
    </source>
</evidence>
<feature type="transmembrane region" description="Helical" evidence="6">
    <location>
        <begin position="267"/>
        <end position="289"/>
    </location>
</feature>
<feature type="transmembrane region" description="Helical" evidence="6">
    <location>
        <begin position="173"/>
        <end position="195"/>
    </location>
</feature>
<feature type="transmembrane region" description="Helical" evidence="6">
    <location>
        <begin position="202"/>
        <end position="223"/>
    </location>
</feature>
<evidence type="ECO:0000256" key="2">
    <source>
        <dbReference type="ARBA" id="ARBA00012438"/>
    </source>
</evidence>
<dbReference type="PANTHER" id="PTHR45339">
    <property type="entry name" value="HYBRID SIGNAL TRANSDUCTION HISTIDINE KINASE J"/>
    <property type="match status" value="1"/>
</dbReference>
<dbReference type="Pfam" id="PF00512">
    <property type="entry name" value="HisKA"/>
    <property type="match status" value="1"/>
</dbReference>
<dbReference type="InterPro" id="IPR005467">
    <property type="entry name" value="His_kinase_dom"/>
</dbReference>
<gene>
    <name evidence="10" type="primary">retS</name>
    <name evidence="10" type="ORF">GCM10007418_19480</name>
</gene>
<dbReference type="PANTHER" id="PTHR45339:SF1">
    <property type="entry name" value="HYBRID SIGNAL TRANSDUCTION HISTIDINE KINASE J"/>
    <property type="match status" value="1"/>
</dbReference>
<keyword evidence="11" id="KW-1185">Reference proteome</keyword>
<feature type="chain" id="PRO_5046813833" description="histidine kinase" evidence="7">
    <location>
        <begin position="24"/>
        <end position="915"/>
    </location>
</feature>
<keyword evidence="3 5" id="KW-0597">Phosphoprotein</keyword>
<feature type="transmembrane region" description="Helical" evidence="6">
    <location>
        <begin position="235"/>
        <end position="255"/>
    </location>
</feature>
<sequence length="915" mass="100047">MKQTSWFLAVLAALVLAMAGWVAATETKDPVYSTFVDTSGQLTLKDVASARYIHRFAPRAPGPLQVPGDGALWIQISLQGGIDQQLLLENPLLSRAELFLLRNDNLIEEYLAGASIPESSGNLPHPGFAFLLGTSEGAGYHAYLRLQNDFPLTTVVQVSSVRDAATRQSASQALQGILIGLLLALAVHGLLHGVVSRDPFHLLLALAALTLGASALSGISWIVEALPGLRGHSAGVLQLVSYPIMALILLSLLPRESLHAKGSVPQSLALVSSIMGLVILIAALDVSLLNIATTVLRLTLPLLAAILMLFLWLRHQPVDKAFVVSIFFMLGSFVAEYRPSAHPFGDAFVILLLWLALVSYAWGLHKRLQRRLARQSGHRQSSDAYQAERRTKAEFLARISHEIRTPMNGVLGMSELLLDTALSAKQRDYVQTIHGSGSDLLYLINEILDISRLESGEMILESVRFDLHGLINDCLETVRSRAGNQNIELISYVHPEVPRSIEGDPTRLRQVLTNLLNNSLRFTVEGEILLVVRLDTEEQGSLLRFAVQDTGNAMPDQARESLLKTSMDTVRLLEQTDQSGHMGLLIANQLVRMMGGKIGIKYASEQGNSIWFSLDVDAQTSDDSAESPAEGHPLENRRTLIVDDNATCRKVLQNQCSAWGMHVETLGGGKEALALLRTQAHLGNPFEILLVDQAMPGMSGLELASRIKDDPAIRNSLLIIMLTGVSHAPSRVISRAAGVRRILSKPVAGYTLRATLVEEWQQHLATLNRINAAVPESAAESSLGDFRVLVAEDNAISTKVIRGMLAKLGLQATAVQNGHEAVEAVKAGHYDLVLMDCEMPELDGFAAAKRIREWEKIGGRQPVPIIALTAHILPEHRERSRRAGMNAHMAKPVELTQLREQVDYWVGRKQENKTS</sequence>
<protein>
    <recommendedName>
        <fullName evidence="2">histidine kinase</fullName>
        <ecNumber evidence="2">2.7.13.3</ecNumber>
    </recommendedName>
</protein>
<evidence type="ECO:0000256" key="1">
    <source>
        <dbReference type="ARBA" id="ARBA00000085"/>
    </source>
</evidence>